<evidence type="ECO:0000256" key="8">
    <source>
        <dbReference type="SAM" id="MobiDB-lite"/>
    </source>
</evidence>
<evidence type="ECO:0000256" key="5">
    <source>
        <dbReference type="ARBA" id="ARBA00022989"/>
    </source>
</evidence>
<evidence type="ECO:0000256" key="1">
    <source>
        <dbReference type="ARBA" id="ARBA00004167"/>
    </source>
</evidence>
<evidence type="ECO:0000256" key="6">
    <source>
        <dbReference type="ARBA" id="ARBA00023136"/>
    </source>
</evidence>
<evidence type="ECO:0000256" key="3">
    <source>
        <dbReference type="ARBA" id="ARBA00022679"/>
    </source>
</evidence>
<evidence type="ECO:0000259" key="9">
    <source>
        <dbReference type="Pfam" id="PF04577"/>
    </source>
</evidence>
<evidence type="ECO:0000256" key="7">
    <source>
        <dbReference type="ARBA" id="ARBA00023180"/>
    </source>
</evidence>
<evidence type="ECO:0000256" key="2">
    <source>
        <dbReference type="ARBA" id="ARBA00022676"/>
    </source>
</evidence>
<dbReference type="EMBL" id="JAAAIL010000295">
    <property type="protein sequence ID" value="KAG0277194.1"/>
    <property type="molecule type" value="Genomic_DNA"/>
</dbReference>
<evidence type="ECO:0000313" key="11">
    <source>
        <dbReference type="Proteomes" id="UP001194580"/>
    </source>
</evidence>
<sequence length="553" mass="62336">MLPLYSTMKRFNGTKDSWSFKVNSYYNEHNPKNQGRWEMRHIFPTGFELVLLKEELVTEFQTLPPSDAPICFRQAVIGLGSQCALEYCEKNIPSDVYHSFRDVIAEYYWKTPDTWRQHIMTTQDHFGAGAQTRLAEATTGGSKKRFTIAPASTVADTVISHHHAKTQKSSLKCLDLARYYNFEPSSGASPLEPLKESRNRAGFRVPDAVDPEVTQSQKGRRRLVVAMIQREGSRRIINDQELVEGLAIAGFRVKWITFDHGCGIAETAYLLRDVHVLASPHGNAIGTSIFMPTTNPVPTLISLDPSKYSEPWFINTATVLGHRFLSAACGPHGYADEATKARCPYYKDLAGAHKGLGIWGTKIVLGLSDELAQSYRDKVAQGNLTEEALQEFRDYVASNAEAQQLAKEELDIMIGPELPMTVVKKYDAEIIWFFLEVFWRDVPRYADVPRVVALVQELQKDQEREQVVAITGGGGGVFTPEPKYKQYLDYIRRNRACGVKEFCRPVLQRNVIARSRAFGIHSIDDPARWGQPEDGSEVNFEGLEESRSNWSMA</sequence>
<gene>
    <name evidence="10" type="ORF">BGZ95_006330</name>
</gene>
<keyword evidence="11" id="KW-1185">Reference proteome</keyword>
<comment type="subcellular location">
    <subcellularLocation>
        <location evidence="1">Membrane</location>
        <topology evidence="1">Single-pass membrane protein</topology>
    </subcellularLocation>
</comment>
<name>A0AAD4DGG4_9FUNG</name>
<dbReference type="Pfam" id="PF04577">
    <property type="entry name" value="Glyco_transf_61"/>
    <property type="match status" value="1"/>
</dbReference>
<dbReference type="PANTHER" id="PTHR20961">
    <property type="entry name" value="GLYCOSYLTRANSFERASE"/>
    <property type="match status" value="1"/>
</dbReference>
<dbReference type="GO" id="GO:0016020">
    <property type="term" value="C:membrane"/>
    <property type="evidence" value="ECO:0007669"/>
    <property type="project" value="UniProtKB-SubCell"/>
</dbReference>
<dbReference type="Proteomes" id="UP001194580">
    <property type="component" value="Unassembled WGS sequence"/>
</dbReference>
<keyword evidence="3" id="KW-0808">Transferase</keyword>
<dbReference type="AlphaFoldDB" id="A0AAD4DGG4"/>
<keyword evidence="6" id="KW-0472">Membrane</keyword>
<comment type="caution">
    <text evidence="10">The sequence shown here is derived from an EMBL/GenBank/DDBJ whole genome shotgun (WGS) entry which is preliminary data.</text>
</comment>
<evidence type="ECO:0000256" key="4">
    <source>
        <dbReference type="ARBA" id="ARBA00022692"/>
    </source>
</evidence>
<feature type="region of interest" description="Disordered" evidence="8">
    <location>
        <begin position="528"/>
        <end position="553"/>
    </location>
</feature>
<dbReference type="InterPro" id="IPR049625">
    <property type="entry name" value="Glyco_transf_61_cat"/>
</dbReference>
<evidence type="ECO:0000313" key="10">
    <source>
        <dbReference type="EMBL" id="KAG0277194.1"/>
    </source>
</evidence>
<dbReference type="InterPro" id="IPR007657">
    <property type="entry name" value="Glycosyltransferase_61"/>
</dbReference>
<dbReference type="PANTHER" id="PTHR20961:SF38">
    <property type="entry name" value="PROTEIN O-LINKED-MANNOSE BETA-1,4-N-ACETYLGLUCOSAMINYLTRANSFERASE 2"/>
    <property type="match status" value="1"/>
</dbReference>
<dbReference type="GO" id="GO:0016757">
    <property type="term" value="F:glycosyltransferase activity"/>
    <property type="evidence" value="ECO:0007669"/>
    <property type="project" value="UniProtKB-KW"/>
</dbReference>
<keyword evidence="4" id="KW-0812">Transmembrane</keyword>
<keyword evidence="5" id="KW-1133">Transmembrane helix</keyword>
<accession>A0AAD4DGG4</accession>
<organism evidence="10 11">
    <name type="scientific">Linnemannia exigua</name>
    <dbReference type="NCBI Taxonomy" id="604196"/>
    <lineage>
        <taxon>Eukaryota</taxon>
        <taxon>Fungi</taxon>
        <taxon>Fungi incertae sedis</taxon>
        <taxon>Mucoromycota</taxon>
        <taxon>Mortierellomycotina</taxon>
        <taxon>Mortierellomycetes</taxon>
        <taxon>Mortierellales</taxon>
        <taxon>Mortierellaceae</taxon>
        <taxon>Linnemannia</taxon>
    </lineage>
</organism>
<feature type="domain" description="Glycosyltransferase 61 catalytic" evidence="9">
    <location>
        <begin position="225"/>
        <end position="293"/>
    </location>
</feature>
<keyword evidence="7" id="KW-0325">Glycoprotein</keyword>
<keyword evidence="2" id="KW-0328">Glycosyltransferase</keyword>
<reference evidence="10" key="1">
    <citation type="journal article" date="2020" name="Fungal Divers.">
        <title>Resolving the Mortierellaceae phylogeny through synthesis of multi-gene phylogenetics and phylogenomics.</title>
        <authorList>
            <person name="Vandepol N."/>
            <person name="Liber J."/>
            <person name="Desiro A."/>
            <person name="Na H."/>
            <person name="Kennedy M."/>
            <person name="Barry K."/>
            <person name="Grigoriev I.V."/>
            <person name="Miller A.N."/>
            <person name="O'Donnell K."/>
            <person name="Stajich J.E."/>
            <person name="Bonito G."/>
        </authorList>
    </citation>
    <scope>NUCLEOTIDE SEQUENCE</scope>
    <source>
        <strain evidence="10">NRRL 28262</strain>
    </source>
</reference>
<protein>
    <recommendedName>
        <fullName evidence="9">Glycosyltransferase 61 catalytic domain-containing protein</fullName>
    </recommendedName>
</protein>
<proteinExistence type="predicted"/>